<dbReference type="GeneID" id="20819700"/>
<feature type="domain" description="SWIM-type" evidence="2">
    <location>
        <begin position="199"/>
        <end position="237"/>
    </location>
</feature>
<dbReference type="AlphaFoldDB" id="W4FFL4"/>
<name>W4FFL4_APHAT</name>
<sequence length="298" mass="34226">MEQLLVLSVFTGWTNTVGLDGLEQRPYAGIVFTSRQNMWNVAIASKHQKEGNARKPIRSYCEYPLKRFFDTFFDYQLDVATCSIDHTQYIQTALKKQWPQVHVVSCAIHMLRNVHKHKSLLRTMDNYKVICTQIHLMRSARTWMQFHTIASVVLMDWETSLAEEEFAQWFQETYLLPPGTFGFSLRRSLLEFLHTNSTLRAIISCELVRLKYKCDCLAYHESGWLCAHTVACCNLIDDFRLKVKVNHLANPEVSGTSKENPLLIGKRAEASFLRCSYVGAKDGSTATVSYQLQVLQGL</sequence>
<organism evidence="3">
    <name type="scientific">Aphanomyces astaci</name>
    <name type="common">Crayfish plague agent</name>
    <dbReference type="NCBI Taxonomy" id="112090"/>
    <lineage>
        <taxon>Eukaryota</taxon>
        <taxon>Sar</taxon>
        <taxon>Stramenopiles</taxon>
        <taxon>Oomycota</taxon>
        <taxon>Saprolegniomycetes</taxon>
        <taxon>Saprolegniales</taxon>
        <taxon>Verrucalvaceae</taxon>
        <taxon>Aphanomyces</taxon>
    </lineage>
</organism>
<keyword evidence="1" id="KW-0862">Zinc</keyword>
<evidence type="ECO:0000256" key="1">
    <source>
        <dbReference type="PROSITE-ProRule" id="PRU00325"/>
    </source>
</evidence>
<dbReference type="GO" id="GO:0008270">
    <property type="term" value="F:zinc ion binding"/>
    <property type="evidence" value="ECO:0007669"/>
    <property type="project" value="UniProtKB-KW"/>
</dbReference>
<keyword evidence="1" id="KW-0863">Zinc-finger</keyword>
<dbReference type="OrthoDB" id="118844at2759"/>
<gene>
    <name evidence="3" type="ORF">H257_17704</name>
</gene>
<dbReference type="RefSeq" id="XP_009844893.1">
    <property type="nucleotide sequence ID" value="XM_009846591.1"/>
</dbReference>
<dbReference type="PROSITE" id="PS50966">
    <property type="entry name" value="ZF_SWIM"/>
    <property type="match status" value="1"/>
</dbReference>
<evidence type="ECO:0000259" key="2">
    <source>
        <dbReference type="PROSITE" id="PS50966"/>
    </source>
</evidence>
<dbReference type="EMBL" id="KI913228">
    <property type="protein sequence ID" value="ETV65654.1"/>
    <property type="molecule type" value="Genomic_DNA"/>
</dbReference>
<dbReference type="InterPro" id="IPR007527">
    <property type="entry name" value="Znf_SWIM"/>
</dbReference>
<accession>W4FFL4</accession>
<dbReference type="VEuPathDB" id="FungiDB:H257_17704"/>
<reference evidence="3" key="1">
    <citation type="submission" date="2013-12" db="EMBL/GenBank/DDBJ databases">
        <title>The Genome Sequence of Aphanomyces astaci APO3.</title>
        <authorList>
            <consortium name="The Broad Institute Genomics Platform"/>
            <person name="Russ C."/>
            <person name="Tyler B."/>
            <person name="van West P."/>
            <person name="Dieguez-Uribeondo J."/>
            <person name="Young S.K."/>
            <person name="Zeng Q."/>
            <person name="Gargeya S."/>
            <person name="Fitzgerald M."/>
            <person name="Abouelleil A."/>
            <person name="Alvarado L."/>
            <person name="Chapman S.B."/>
            <person name="Gainer-Dewar J."/>
            <person name="Goldberg J."/>
            <person name="Griggs A."/>
            <person name="Gujja S."/>
            <person name="Hansen M."/>
            <person name="Howarth C."/>
            <person name="Imamovic A."/>
            <person name="Ireland A."/>
            <person name="Larimer J."/>
            <person name="McCowan C."/>
            <person name="Murphy C."/>
            <person name="Pearson M."/>
            <person name="Poon T.W."/>
            <person name="Priest M."/>
            <person name="Roberts A."/>
            <person name="Saif S."/>
            <person name="Shea T."/>
            <person name="Sykes S."/>
            <person name="Wortman J."/>
            <person name="Nusbaum C."/>
            <person name="Birren B."/>
        </authorList>
    </citation>
    <scope>NUCLEOTIDE SEQUENCE [LARGE SCALE GENOMIC DNA]</scope>
    <source>
        <strain evidence="3">APO3</strain>
    </source>
</reference>
<proteinExistence type="predicted"/>
<protein>
    <recommendedName>
        <fullName evidence="2">SWIM-type domain-containing protein</fullName>
    </recommendedName>
</protein>
<evidence type="ECO:0000313" key="3">
    <source>
        <dbReference type="EMBL" id="ETV65654.1"/>
    </source>
</evidence>
<keyword evidence="1" id="KW-0479">Metal-binding</keyword>